<dbReference type="RefSeq" id="WP_091086901.1">
    <property type="nucleotide sequence ID" value="NZ_FMHT01000003.1"/>
</dbReference>
<keyword evidence="2" id="KW-1185">Reference proteome</keyword>
<protein>
    <submittedName>
        <fullName evidence="1">Uncharacterized protein</fullName>
    </submittedName>
</protein>
<organism evidence="1 2">
    <name type="scientific">Micromonospora nigra</name>
    <dbReference type="NCBI Taxonomy" id="145857"/>
    <lineage>
        <taxon>Bacteria</taxon>
        <taxon>Bacillati</taxon>
        <taxon>Actinomycetota</taxon>
        <taxon>Actinomycetes</taxon>
        <taxon>Micromonosporales</taxon>
        <taxon>Micromonosporaceae</taxon>
        <taxon>Micromonospora</taxon>
    </lineage>
</organism>
<dbReference type="Proteomes" id="UP000199699">
    <property type="component" value="Unassembled WGS sequence"/>
</dbReference>
<accession>A0A1C6SUM2</accession>
<name>A0A1C6SUM2_9ACTN</name>
<dbReference type="OrthoDB" id="10005119at2"/>
<evidence type="ECO:0000313" key="2">
    <source>
        <dbReference type="Proteomes" id="UP000199699"/>
    </source>
</evidence>
<evidence type="ECO:0000313" key="1">
    <source>
        <dbReference type="EMBL" id="SCL33079.1"/>
    </source>
</evidence>
<dbReference type="AlphaFoldDB" id="A0A1C6SUM2"/>
<dbReference type="STRING" id="145857.GA0070616_4629"/>
<proteinExistence type="predicted"/>
<dbReference type="EMBL" id="FMHT01000003">
    <property type="protein sequence ID" value="SCL33079.1"/>
    <property type="molecule type" value="Genomic_DNA"/>
</dbReference>
<gene>
    <name evidence="1" type="ORF">GA0070616_4629</name>
</gene>
<sequence>MTQVFDHADSCGDRLVIQRPAGRALFALVRPRFGASSVGVHLTPADVDRLRDALAPHGARRAASAAVADGSAVLDYVDPDDDTLTVYTRTNPGEPLQLVINADEDNAPAVNLTPDGVTRLRAALKAFDPAEADPVPAADPGRLYTLPAVTTVGQFDPARVAALDKAREYVKPGSDTYDLVRVAEFLAGTES</sequence>
<reference evidence="1 2" key="1">
    <citation type="submission" date="2016-06" db="EMBL/GenBank/DDBJ databases">
        <authorList>
            <person name="Kjaerup R.B."/>
            <person name="Dalgaard T.S."/>
            <person name="Juul-Madsen H.R."/>
        </authorList>
    </citation>
    <scope>NUCLEOTIDE SEQUENCE [LARGE SCALE GENOMIC DNA]</scope>
    <source>
        <strain evidence="1 2">DSM 43818</strain>
    </source>
</reference>